<reference evidence="1 2" key="1">
    <citation type="submission" date="2016-11" db="EMBL/GenBank/DDBJ databases">
        <authorList>
            <person name="Jaros S."/>
            <person name="Januszkiewicz K."/>
            <person name="Wedrychowicz H."/>
        </authorList>
    </citation>
    <scope>NUCLEOTIDE SEQUENCE [LARGE SCALE GENOMIC DNA]</scope>
    <source>
        <strain evidence="1 2">DSM 25661</strain>
    </source>
</reference>
<organism evidence="1 2">
    <name type="scientific">Psychroflexus salarius</name>
    <dbReference type="NCBI Taxonomy" id="1155689"/>
    <lineage>
        <taxon>Bacteria</taxon>
        <taxon>Pseudomonadati</taxon>
        <taxon>Bacteroidota</taxon>
        <taxon>Flavobacteriia</taxon>
        <taxon>Flavobacteriales</taxon>
        <taxon>Flavobacteriaceae</taxon>
        <taxon>Psychroflexus</taxon>
    </lineage>
</organism>
<evidence type="ECO:0000313" key="1">
    <source>
        <dbReference type="EMBL" id="SHE53728.1"/>
    </source>
</evidence>
<dbReference type="STRING" id="1155689.SAMN05444278_102265"/>
<name>A0A1M4UAQ5_9FLAO</name>
<dbReference type="PROSITE" id="PS51257">
    <property type="entry name" value="PROKAR_LIPOPROTEIN"/>
    <property type="match status" value="1"/>
</dbReference>
<sequence length="250" mass="26921">MKNIFKIFTIAILFATFTSCEEDVVVFDAINGQEAYSFSAERKTITNCDPNTTITVESTIKTNSDRTINLSVDETSNASPSHYELQSSVTIPAGEYIGSADLSLNFDEVAPGSSNELIINLENPSGTIISARGKQTIAYEGVCTLNSVRLDIAFDDYPEETAWFLIDGSGQVVADSGGSFGTYADQTSYSESFCLPSGSYTFEIYDQFGDGICCAYGNGSYNLTLVTCEGESNILSGGEFGQLESTPFDL</sequence>
<evidence type="ECO:0000313" key="2">
    <source>
        <dbReference type="Proteomes" id="UP000184462"/>
    </source>
</evidence>
<dbReference type="OrthoDB" id="9804511at2"/>
<accession>A0A1M4UAQ5</accession>
<dbReference type="RefSeq" id="WP_073192352.1">
    <property type="nucleotide sequence ID" value="NZ_FQTW01000002.1"/>
</dbReference>
<keyword evidence="2" id="KW-1185">Reference proteome</keyword>
<proteinExistence type="predicted"/>
<dbReference type="AlphaFoldDB" id="A0A1M4UAQ5"/>
<dbReference type="EMBL" id="FQTW01000002">
    <property type="protein sequence ID" value="SHE53728.1"/>
    <property type="molecule type" value="Genomic_DNA"/>
</dbReference>
<gene>
    <name evidence="1" type="ORF">SAMN05444278_102265</name>
</gene>
<protein>
    <recommendedName>
        <fullName evidence="3">DUF1735 domain-containing protein</fullName>
    </recommendedName>
</protein>
<dbReference type="Proteomes" id="UP000184462">
    <property type="component" value="Unassembled WGS sequence"/>
</dbReference>
<evidence type="ECO:0008006" key="3">
    <source>
        <dbReference type="Google" id="ProtNLM"/>
    </source>
</evidence>